<dbReference type="RefSeq" id="XP_066651428.1">
    <property type="nucleotide sequence ID" value="XM_066801587.1"/>
</dbReference>
<feature type="compositionally biased region" description="Polar residues" evidence="3">
    <location>
        <begin position="118"/>
        <end position="128"/>
    </location>
</feature>
<reference evidence="4 5" key="1">
    <citation type="submission" date="2024-04" db="EMBL/GenBank/DDBJ databases">
        <title>Phyllosticta paracitricarpa is synonymous to the EU quarantine fungus P. citricarpa based on phylogenomic analyses.</title>
        <authorList>
            <consortium name="Lawrence Berkeley National Laboratory"/>
            <person name="Van ingen-buijs V.A."/>
            <person name="Van westerhoven A.C."/>
            <person name="Haridas S."/>
            <person name="Skiadas P."/>
            <person name="Martin F."/>
            <person name="Groenewald J.Z."/>
            <person name="Crous P.W."/>
            <person name="Seidl M.F."/>
        </authorList>
    </citation>
    <scope>NUCLEOTIDE SEQUENCE [LARGE SCALE GENOMIC DNA]</scope>
    <source>
        <strain evidence="4 5">CPC 17464</strain>
    </source>
</reference>
<feature type="compositionally biased region" description="Basic and acidic residues" evidence="3">
    <location>
        <begin position="203"/>
        <end position="212"/>
    </location>
</feature>
<evidence type="ECO:0000256" key="2">
    <source>
        <dbReference type="ARBA" id="ARBA00023242"/>
    </source>
</evidence>
<feature type="compositionally biased region" description="Polar residues" evidence="3">
    <location>
        <begin position="387"/>
        <end position="399"/>
    </location>
</feature>
<dbReference type="InterPro" id="IPR051988">
    <property type="entry name" value="HRR_RAD51_Paralog"/>
</dbReference>
<evidence type="ECO:0000313" key="5">
    <source>
        <dbReference type="Proteomes" id="UP001360953"/>
    </source>
</evidence>
<keyword evidence="5" id="KW-1185">Reference proteome</keyword>
<feature type="region of interest" description="Disordered" evidence="3">
    <location>
        <begin position="118"/>
        <end position="148"/>
    </location>
</feature>
<sequence length="450" mass="48543">MPGIEHHQHAIKPLLASDLWSAAKSKRAQREKTRTGCTAVDEALRGGVEGFIAVTGDKGSGCTALGFALLSSHLISSPTAHATLIDTAGTFDVGRLYATILSHVRQRRRLARAQLRNQTATSALTPQEQKQRQADSDAVGEGGEEEEAARVLDRVKYARVFDFVGMVDAVTEVRELLEAPTRREEGGEREEEPSVEKVALQEPGKEAERRGLKRIRSDVTHIDDTDDEVDSEDDADAMVLDATGEEAEPEAQALGEEAPLVSDGGTGEGMIVVDCISHIVSPMMKTNHVQTSALLSSFLRSLKHLTASHNLTTILINGAITWNVSRQPASTIANHTRPPIRGPTHTSSIFSSSSHIVPALSPMLAARVDLHLLLTVQPWSHSDAVSLNSTAGAPSQGSQRPRAGKRANQVGVLEVLSDRYGDRVGRWGPFFVDAEGIIADVDGHGKREER</sequence>
<keyword evidence="2" id="KW-0539">Nucleus</keyword>
<dbReference type="PANTHER" id="PTHR46457">
    <property type="entry name" value="DNA REPAIR PROTEIN RAD51 HOMOLOG 4"/>
    <property type="match status" value="1"/>
</dbReference>
<gene>
    <name evidence="4" type="ORF">J3D65DRAFT_638145</name>
</gene>
<name>A0ABR1LAA1_9PEZI</name>
<dbReference type="Proteomes" id="UP001360953">
    <property type="component" value="Unassembled WGS sequence"/>
</dbReference>
<dbReference type="Gene3D" id="3.40.50.300">
    <property type="entry name" value="P-loop containing nucleotide triphosphate hydrolases"/>
    <property type="match status" value="1"/>
</dbReference>
<organism evidence="4 5">
    <name type="scientific">Phyllosticta citribraziliensis</name>
    <dbReference type="NCBI Taxonomy" id="989973"/>
    <lineage>
        <taxon>Eukaryota</taxon>
        <taxon>Fungi</taxon>
        <taxon>Dikarya</taxon>
        <taxon>Ascomycota</taxon>
        <taxon>Pezizomycotina</taxon>
        <taxon>Dothideomycetes</taxon>
        <taxon>Dothideomycetes incertae sedis</taxon>
        <taxon>Botryosphaeriales</taxon>
        <taxon>Phyllostictaceae</taxon>
        <taxon>Phyllosticta</taxon>
    </lineage>
</organism>
<feature type="region of interest" description="Disordered" evidence="3">
    <location>
        <begin position="387"/>
        <end position="407"/>
    </location>
</feature>
<comment type="subcellular location">
    <subcellularLocation>
        <location evidence="1">Nucleus</location>
    </subcellularLocation>
</comment>
<accession>A0ABR1LAA1</accession>
<comment type="caution">
    <text evidence="4">The sequence shown here is derived from an EMBL/GenBank/DDBJ whole genome shotgun (WGS) entry which is preliminary data.</text>
</comment>
<evidence type="ECO:0000256" key="1">
    <source>
        <dbReference type="ARBA" id="ARBA00004123"/>
    </source>
</evidence>
<feature type="region of interest" description="Disordered" evidence="3">
    <location>
        <begin position="180"/>
        <end position="212"/>
    </location>
</feature>
<evidence type="ECO:0000313" key="4">
    <source>
        <dbReference type="EMBL" id="KAK7531604.1"/>
    </source>
</evidence>
<evidence type="ECO:0008006" key="6">
    <source>
        <dbReference type="Google" id="ProtNLM"/>
    </source>
</evidence>
<dbReference type="GeneID" id="92034493"/>
<dbReference type="PANTHER" id="PTHR46457:SF1">
    <property type="entry name" value="DNA REPAIR PROTEIN RAD51 HOMOLOG 4"/>
    <property type="match status" value="1"/>
</dbReference>
<dbReference type="EMBL" id="JBBPEH010000012">
    <property type="protein sequence ID" value="KAK7531604.1"/>
    <property type="molecule type" value="Genomic_DNA"/>
</dbReference>
<protein>
    <recommendedName>
        <fullName evidence="6">DNA recombination and repair protein Rad51-like C-terminal domain-containing protein</fullName>
    </recommendedName>
</protein>
<dbReference type="InterPro" id="IPR027417">
    <property type="entry name" value="P-loop_NTPase"/>
</dbReference>
<evidence type="ECO:0000256" key="3">
    <source>
        <dbReference type="SAM" id="MobiDB-lite"/>
    </source>
</evidence>
<proteinExistence type="predicted"/>
<dbReference type="SUPFAM" id="SSF52540">
    <property type="entry name" value="P-loop containing nucleoside triphosphate hydrolases"/>
    <property type="match status" value="1"/>
</dbReference>